<proteinExistence type="predicted"/>
<dbReference type="AlphaFoldDB" id="A0AAP0DX40"/>
<name>A0AAP0DX40_9MAGN</name>
<organism evidence="2 3">
    <name type="scientific">Stephania yunnanensis</name>
    <dbReference type="NCBI Taxonomy" id="152371"/>
    <lineage>
        <taxon>Eukaryota</taxon>
        <taxon>Viridiplantae</taxon>
        <taxon>Streptophyta</taxon>
        <taxon>Embryophyta</taxon>
        <taxon>Tracheophyta</taxon>
        <taxon>Spermatophyta</taxon>
        <taxon>Magnoliopsida</taxon>
        <taxon>Ranunculales</taxon>
        <taxon>Menispermaceae</taxon>
        <taxon>Menispermoideae</taxon>
        <taxon>Cissampelideae</taxon>
        <taxon>Stephania</taxon>
    </lineage>
</organism>
<sequence>MREWRSSGAEEIGAAQRQVRPGDSRDGGGGEAATRTTSVELIGAAASSGGMGTGRR</sequence>
<feature type="region of interest" description="Disordered" evidence="1">
    <location>
        <begin position="1"/>
        <end position="56"/>
    </location>
</feature>
<keyword evidence="3" id="KW-1185">Reference proteome</keyword>
<dbReference type="Proteomes" id="UP001420932">
    <property type="component" value="Unassembled WGS sequence"/>
</dbReference>
<dbReference type="EMBL" id="JBBNAF010000059">
    <property type="protein sequence ID" value="KAK9080943.1"/>
    <property type="molecule type" value="Genomic_DNA"/>
</dbReference>
<reference evidence="2 3" key="1">
    <citation type="submission" date="2024-01" db="EMBL/GenBank/DDBJ databases">
        <title>Genome assemblies of Stephania.</title>
        <authorList>
            <person name="Yang L."/>
        </authorList>
    </citation>
    <scope>NUCLEOTIDE SEQUENCE [LARGE SCALE GENOMIC DNA]</scope>
    <source>
        <strain evidence="2">YNDBR</strain>
        <tissue evidence="2">Leaf</tissue>
    </source>
</reference>
<protein>
    <submittedName>
        <fullName evidence="2">Uncharacterized protein</fullName>
    </submittedName>
</protein>
<accession>A0AAP0DX40</accession>
<evidence type="ECO:0000256" key="1">
    <source>
        <dbReference type="SAM" id="MobiDB-lite"/>
    </source>
</evidence>
<evidence type="ECO:0000313" key="2">
    <source>
        <dbReference type="EMBL" id="KAK9080943.1"/>
    </source>
</evidence>
<gene>
    <name evidence="2" type="ORF">Syun_031340</name>
</gene>
<evidence type="ECO:0000313" key="3">
    <source>
        <dbReference type="Proteomes" id="UP001420932"/>
    </source>
</evidence>
<comment type="caution">
    <text evidence="2">The sequence shown here is derived from an EMBL/GenBank/DDBJ whole genome shotgun (WGS) entry which is preliminary data.</text>
</comment>